<dbReference type="Proteomes" id="UP001165363">
    <property type="component" value="Unassembled WGS sequence"/>
</dbReference>
<sequence length="340" mass="37186">MKRLLIALGLSAAATAALAAPPKPLFADDQPIHITIKGPISRFASSEDRKNTFPATITSGTDNLPAQLSPRGITRLRKDTCDFPPMRVDFTGNPPATSIFAGQNRLKLVTHCQSNPGFQQYVLLEYATYRLYNLLSPMSFRVRLAQVDYVEDSGKTGTSRLGFFIEDLGDVAHRNEMKEAQVGARIPVANLNPSDAARFAVFQYMISNLDWAMQAGPEGDACCHNSRLISASAAPPWTTVPYDFDYSGLVDAPYAAPPEGISVSSVKMRRYRGFCRHNAEALKAAADIRAQKAAMMAVFTQIPQLAESTRKKATAFLDRSFNDIATDDAVTKNLLKTCVN</sequence>
<evidence type="ECO:0000313" key="3">
    <source>
        <dbReference type="Proteomes" id="UP001165363"/>
    </source>
</evidence>
<proteinExistence type="predicted"/>
<organism evidence="2 3">
    <name type="scientific">Sphingomonas alba</name>
    <dbReference type="NCBI Taxonomy" id="2908208"/>
    <lineage>
        <taxon>Bacteria</taxon>
        <taxon>Pseudomonadati</taxon>
        <taxon>Pseudomonadota</taxon>
        <taxon>Alphaproteobacteria</taxon>
        <taxon>Sphingomonadales</taxon>
        <taxon>Sphingomonadaceae</taxon>
        <taxon>Sphingomonas</taxon>
    </lineage>
</organism>
<accession>A0ABT0RKR5</accession>
<feature type="signal peptide" evidence="1">
    <location>
        <begin position="1"/>
        <end position="19"/>
    </location>
</feature>
<reference evidence="2" key="1">
    <citation type="submission" date="2022-05" db="EMBL/GenBank/DDBJ databases">
        <authorList>
            <person name="Jo J.-H."/>
            <person name="Im W.-T."/>
        </authorList>
    </citation>
    <scope>NUCLEOTIDE SEQUENCE</scope>
    <source>
        <strain evidence="2">SE158</strain>
    </source>
</reference>
<evidence type="ECO:0000313" key="2">
    <source>
        <dbReference type="EMBL" id="MCL6683158.1"/>
    </source>
</evidence>
<feature type="chain" id="PRO_5047059184" evidence="1">
    <location>
        <begin position="20"/>
        <end position="340"/>
    </location>
</feature>
<keyword evidence="1" id="KW-0732">Signal</keyword>
<name>A0ABT0RKR5_9SPHN</name>
<keyword evidence="3" id="KW-1185">Reference proteome</keyword>
<comment type="caution">
    <text evidence="2">The sequence shown here is derived from an EMBL/GenBank/DDBJ whole genome shotgun (WGS) entry which is preliminary data.</text>
</comment>
<gene>
    <name evidence="2" type="ORF">LZ536_04460</name>
</gene>
<dbReference type="EMBL" id="JAMGBD010000001">
    <property type="protein sequence ID" value="MCL6683158.1"/>
    <property type="molecule type" value="Genomic_DNA"/>
</dbReference>
<dbReference type="RefSeq" id="WP_249847101.1">
    <property type="nucleotide sequence ID" value="NZ_JAMGBD010000001.1"/>
</dbReference>
<protein>
    <submittedName>
        <fullName evidence="2">Uncharacterized protein</fullName>
    </submittedName>
</protein>
<evidence type="ECO:0000256" key="1">
    <source>
        <dbReference type="SAM" id="SignalP"/>
    </source>
</evidence>